<dbReference type="AlphaFoldDB" id="A0A0V1GBN6"/>
<reference evidence="1 2" key="1">
    <citation type="submission" date="2015-01" db="EMBL/GenBank/DDBJ databases">
        <title>Evolution of Trichinella species and genotypes.</title>
        <authorList>
            <person name="Korhonen P.K."/>
            <person name="Edoardo P."/>
            <person name="Giuseppe L.R."/>
            <person name="Gasser R.B."/>
        </authorList>
    </citation>
    <scope>NUCLEOTIDE SEQUENCE [LARGE SCALE GENOMIC DNA]</scope>
    <source>
        <strain evidence="1">ISS1029</strain>
    </source>
</reference>
<sequence>MKLGAPEFCAYLLSTIGLYGKGVGTVDSPDLFMFLEGLLHSVLHLG</sequence>
<name>A0A0V1GBN6_9BILA</name>
<dbReference type="Proteomes" id="UP000055024">
    <property type="component" value="Unassembled WGS sequence"/>
</dbReference>
<proteinExistence type="predicted"/>
<accession>A0A0V1GBN6</accession>
<dbReference type="EMBL" id="JYDP01003541">
    <property type="protein sequence ID" value="KRY95673.1"/>
    <property type="molecule type" value="Genomic_DNA"/>
</dbReference>
<keyword evidence="2" id="KW-1185">Reference proteome</keyword>
<evidence type="ECO:0000313" key="1">
    <source>
        <dbReference type="EMBL" id="KRY95673.1"/>
    </source>
</evidence>
<protein>
    <submittedName>
        <fullName evidence="1">Uncharacterized protein</fullName>
    </submittedName>
</protein>
<evidence type="ECO:0000313" key="2">
    <source>
        <dbReference type="Proteomes" id="UP000055024"/>
    </source>
</evidence>
<comment type="caution">
    <text evidence="1">The sequence shown here is derived from an EMBL/GenBank/DDBJ whole genome shotgun (WGS) entry which is preliminary data.</text>
</comment>
<organism evidence="1 2">
    <name type="scientific">Trichinella zimbabwensis</name>
    <dbReference type="NCBI Taxonomy" id="268475"/>
    <lineage>
        <taxon>Eukaryota</taxon>
        <taxon>Metazoa</taxon>
        <taxon>Ecdysozoa</taxon>
        <taxon>Nematoda</taxon>
        <taxon>Enoplea</taxon>
        <taxon>Dorylaimia</taxon>
        <taxon>Trichinellida</taxon>
        <taxon>Trichinellidae</taxon>
        <taxon>Trichinella</taxon>
    </lineage>
</organism>
<gene>
    <name evidence="1" type="ORF">T11_14610</name>
</gene>